<dbReference type="EMBL" id="JAUUCC010000013">
    <property type="protein sequence ID" value="MEE2050315.1"/>
    <property type="molecule type" value="Genomic_DNA"/>
</dbReference>
<evidence type="ECO:0000313" key="1">
    <source>
        <dbReference type="EMBL" id="MEE2050315.1"/>
    </source>
</evidence>
<sequence>MATADQYPDAPRYAGTADVARILGVRTQTVTNWLNRYPPESSHPCPAPDVIVGNVLGWKWDEDAESLPRWETWRAGMPGQGAGGGRPRKTTVAEVYIDSMEQALEGAYRHSLVEMARQDPHAAAEEGIADLASDAGLSVEALAERMPERVADIRAAAGESPEALVDAVGVAALMLALAPATAGRMSASAQKAALHVRAVAEDAEIVDHQPE</sequence>
<evidence type="ECO:0000313" key="2">
    <source>
        <dbReference type="Proteomes" id="UP001348641"/>
    </source>
</evidence>
<accession>A0ABU7KLZ8</accession>
<reference evidence="1 2" key="1">
    <citation type="submission" date="2023-07" db="EMBL/GenBank/DDBJ databases">
        <authorList>
            <person name="Girao M."/>
            <person name="Carvalho M.F."/>
        </authorList>
    </citation>
    <scope>NUCLEOTIDE SEQUENCE [LARGE SCALE GENOMIC DNA]</scope>
    <source>
        <strain evidence="1 2">66/93</strain>
    </source>
</reference>
<dbReference type="Proteomes" id="UP001348641">
    <property type="component" value="Unassembled WGS sequence"/>
</dbReference>
<comment type="caution">
    <text evidence="1">The sequence shown here is derived from an EMBL/GenBank/DDBJ whole genome shotgun (WGS) entry which is preliminary data.</text>
</comment>
<proteinExistence type="predicted"/>
<dbReference type="RefSeq" id="WP_330157540.1">
    <property type="nucleotide sequence ID" value="NZ_BAAAJA010000059.1"/>
</dbReference>
<gene>
    <name evidence="1" type="ORF">Q8A49_07385</name>
</gene>
<name>A0ABU7KLZ8_9ACTN</name>
<organism evidence="1 2">
    <name type="scientific">Nocardiopsis tropica</name>
    <dbReference type="NCBI Taxonomy" id="109330"/>
    <lineage>
        <taxon>Bacteria</taxon>
        <taxon>Bacillati</taxon>
        <taxon>Actinomycetota</taxon>
        <taxon>Actinomycetes</taxon>
        <taxon>Streptosporangiales</taxon>
        <taxon>Nocardiopsidaceae</taxon>
        <taxon>Nocardiopsis</taxon>
    </lineage>
</organism>
<protein>
    <submittedName>
        <fullName evidence="1">Uncharacterized protein</fullName>
    </submittedName>
</protein>